<evidence type="ECO:0000313" key="2">
    <source>
        <dbReference type="Proteomes" id="UP000677305"/>
    </source>
</evidence>
<organism evidence="1 2">
    <name type="scientific">Vallitalea guaymasensis</name>
    <dbReference type="NCBI Taxonomy" id="1185412"/>
    <lineage>
        <taxon>Bacteria</taxon>
        <taxon>Bacillati</taxon>
        <taxon>Bacillota</taxon>
        <taxon>Clostridia</taxon>
        <taxon>Lachnospirales</taxon>
        <taxon>Vallitaleaceae</taxon>
        <taxon>Vallitalea</taxon>
    </lineage>
</organism>
<dbReference type="AlphaFoldDB" id="A0A8J8SDG1"/>
<sequence length="133" mass="15389">MKLNKLLITSILILSAAIIFGSVWIGNAIKSTNKESDSKVGNKAQELEGQVVSLNITDKALLTEKEVAQYLGIHQDKLNIILQKEKIERQKLSSYDTYRYMPYIEIDDEKYFLKNEVDEWLQYHSSNRSKFNT</sequence>
<gene>
    <name evidence="1" type="ORF">HYG85_18345</name>
</gene>
<dbReference type="Proteomes" id="UP000677305">
    <property type="component" value="Chromosome"/>
</dbReference>
<dbReference type="RefSeq" id="WP_212690897.1">
    <property type="nucleotide sequence ID" value="NZ_CP058561.1"/>
</dbReference>
<proteinExistence type="predicted"/>
<name>A0A8J8SDG1_9FIRM</name>
<keyword evidence="2" id="KW-1185">Reference proteome</keyword>
<accession>A0A8J8SDG1</accession>
<evidence type="ECO:0000313" key="1">
    <source>
        <dbReference type="EMBL" id="QUH30772.1"/>
    </source>
</evidence>
<protein>
    <submittedName>
        <fullName evidence="1">Uncharacterized protein</fullName>
    </submittedName>
</protein>
<reference evidence="1 2" key="1">
    <citation type="submission" date="2020-07" db="EMBL/GenBank/DDBJ databases">
        <title>Vallitalea guaymasensis genome.</title>
        <authorList>
            <person name="Postec A."/>
        </authorList>
    </citation>
    <scope>NUCLEOTIDE SEQUENCE [LARGE SCALE GENOMIC DNA]</scope>
    <source>
        <strain evidence="1 2">Ra1766G1</strain>
    </source>
</reference>
<dbReference type="EMBL" id="CP058561">
    <property type="protein sequence ID" value="QUH30772.1"/>
    <property type="molecule type" value="Genomic_DNA"/>
</dbReference>
<dbReference type="KEGG" id="vgu:HYG85_18345"/>